<dbReference type="SUPFAM" id="SSF51735">
    <property type="entry name" value="NAD(P)-binding Rossmann-fold domains"/>
    <property type="match status" value="1"/>
</dbReference>
<dbReference type="InterPro" id="IPR025101">
    <property type="entry name" value="DUF4012"/>
</dbReference>
<evidence type="ECO:0000256" key="2">
    <source>
        <dbReference type="ARBA" id="ARBA00022793"/>
    </source>
</evidence>
<evidence type="ECO:0000313" key="8">
    <source>
        <dbReference type="Proteomes" id="UP000590542"/>
    </source>
</evidence>
<proteinExistence type="predicted"/>
<evidence type="ECO:0000313" key="7">
    <source>
        <dbReference type="EMBL" id="NMB91297.1"/>
    </source>
</evidence>
<keyword evidence="5" id="KW-0812">Transmembrane</keyword>
<reference evidence="7 8" key="1">
    <citation type="journal article" date="2020" name="Biotechnol. Biofuels">
        <title>New insights from the biogas microbiome by comprehensive genome-resolved metagenomics of nearly 1600 species originating from multiple anaerobic digesters.</title>
        <authorList>
            <person name="Campanaro S."/>
            <person name="Treu L."/>
            <person name="Rodriguez-R L.M."/>
            <person name="Kovalovszki A."/>
            <person name="Ziels R.M."/>
            <person name="Maus I."/>
            <person name="Zhu X."/>
            <person name="Kougias P.G."/>
            <person name="Basile A."/>
            <person name="Luo G."/>
            <person name="Schluter A."/>
            <person name="Konstantinidis K.T."/>
            <person name="Angelidaki I."/>
        </authorList>
    </citation>
    <scope>NUCLEOTIDE SEQUENCE [LARGE SCALE GENOMIC DNA]</scope>
    <source>
        <strain evidence="7">AS27yjCOA_202</strain>
    </source>
</reference>
<keyword evidence="5" id="KW-0472">Membrane</keyword>
<gene>
    <name evidence="7" type="ORF">GYA37_00440</name>
</gene>
<evidence type="ECO:0000256" key="4">
    <source>
        <dbReference type="ARBA" id="ARBA00023239"/>
    </source>
</evidence>
<dbReference type="GO" id="GO:0042732">
    <property type="term" value="P:D-xylose metabolic process"/>
    <property type="evidence" value="ECO:0007669"/>
    <property type="project" value="InterPro"/>
</dbReference>
<dbReference type="Pfam" id="PF01370">
    <property type="entry name" value="Epimerase"/>
    <property type="match status" value="1"/>
</dbReference>
<comment type="caution">
    <text evidence="7">The sequence shown here is derived from an EMBL/GenBank/DDBJ whole genome shotgun (WGS) entry which is preliminary data.</text>
</comment>
<dbReference type="GO" id="GO:0070403">
    <property type="term" value="F:NAD+ binding"/>
    <property type="evidence" value="ECO:0007669"/>
    <property type="project" value="InterPro"/>
</dbReference>
<feature type="domain" description="NAD-dependent epimerase/dehydratase" evidence="6">
    <location>
        <begin position="16"/>
        <end position="253"/>
    </location>
</feature>
<dbReference type="InterPro" id="IPR001509">
    <property type="entry name" value="Epimerase_deHydtase"/>
</dbReference>
<dbReference type="PANTHER" id="PTHR43078">
    <property type="entry name" value="UDP-GLUCURONIC ACID DECARBOXYLASE-RELATED"/>
    <property type="match status" value="1"/>
</dbReference>
<organism evidence="7 8">
    <name type="scientific">candidate division WWE3 bacterium</name>
    <dbReference type="NCBI Taxonomy" id="2053526"/>
    <lineage>
        <taxon>Bacteria</taxon>
        <taxon>Katanobacteria</taxon>
    </lineage>
</organism>
<dbReference type="GO" id="GO:0048040">
    <property type="term" value="F:UDP-glucuronate decarboxylase activity"/>
    <property type="evidence" value="ECO:0007669"/>
    <property type="project" value="TreeGrafter"/>
</dbReference>
<name>A0A7X9HSG0_UNCKA</name>
<accession>A0A7X9HSG0</accession>
<evidence type="ECO:0000256" key="3">
    <source>
        <dbReference type="ARBA" id="ARBA00023027"/>
    </source>
</evidence>
<evidence type="ECO:0000256" key="5">
    <source>
        <dbReference type="SAM" id="Phobius"/>
    </source>
</evidence>
<dbReference type="Gene3D" id="3.40.50.720">
    <property type="entry name" value="NAD(P)-binding Rossmann-like Domain"/>
    <property type="match status" value="1"/>
</dbReference>
<keyword evidence="5" id="KW-1133">Transmembrane helix</keyword>
<dbReference type="InterPro" id="IPR044516">
    <property type="entry name" value="UXS-like"/>
</dbReference>
<keyword evidence="2" id="KW-0210">Decarboxylase</keyword>
<evidence type="ECO:0000259" key="6">
    <source>
        <dbReference type="Pfam" id="PF01370"/>
    </source>
</evidence>
<dbReference type="EMBL" id="JAAZNV010000005">
    <property type="protein sequence ID" value="NMB91297.1"/>
    <property type="molecule type" value="Genomic_DNA"/>
</dbReference>
<dbReference type="InterPro" id="IPR036291">
    <property type="entry name" value="NAD(P)-bd_dom_sf"/>
</dbReference>
<sequence length="1042" mass="117152">MPKKQVITKSALIPTVLISGGAGFVGSHLAESLLENKARVVVLDNFKTGKEIHVKHLLKDPNFALYDVDINEGIPSDIESVDYIFHLAGLEEYLYSKEFINLEALFTNSLGTKNLLDLARRSNGRFLLASTIDVYQGRMSQLDLSEYFGSTKKEENKFSLIEAKRFAEAVVWEYFKKYDLDVRIVRLSEVYGPRMDLSSSGFLGSFLKNIINGSSIEIYGEGTDEEYYLYISDVISGLIKAQFNPKTKGNIYSLAPNDPISALETAYLVKSMADATLSVQFKQSLSTFKNKVSSPDMFNIKDLNWKPKVGLKEGISKTLDSFGYKINTNTFKPNKLVEEKINDQRAPVEKLISLKGLKPEVEFSFTDKSKVEVTKKKERKEGEKQKRIEKPLYIFKKAKGTASKFEGALSSMKGSVRDFKYRVKSDVSASTSILAVILAALLVFIGLPVVGTYVSATKGVSLLSKVQDSVLSLDANNLNKDTLKAYNSFKSARSSLRRTRWLFKLVGKGEEYISYDKLLGSLVYFSKASNYASNAFSPLGLVFETLKPQSTGNLDVESFSQAKLSLSNAEEFLRLAEAETSGVNESLLPEGIREKTLEYENKLSKVQKYMNYMSIVVSDLPSILGSNGERKYIFWFQNNNEIRPTGGFIGSYGVLTLDKGKVKDLAIDDIYNPDGQIDTRNIEVVPPEQITKFLNEDKLYLRNSNWNPDFSKSVKAFDDLYFKVTGDTISGYVALDLEFVKGLLKVTGPIYLAQYNENIGADNLAERAQYYSGFDYQEGSTDKRSFLTVLGSKLLERIFSLEKKDLPRVLSEVQKSFNQRHISMFFSNSQVNSILKEKKYDGGLVDTDQDYLYIVNSNLGGTKANYYVKNKMTYEINSMTRDGLLRANLYLDYDNTADSNAWPGGPYTNYVRVLSQAGSKLTGAKILLNGSEETDIFKDVVIAKEGKYESFETSFKINPKETVRIVFSYDLPVGLSITKEQKKYSLLWQKQPGTVEDEFFFMFNPPFGTTIEAKSDILTLVGESVKVNGIMEKDLNLYLLLK</sequence>
<dbReference type="Proteomes" id="UP000590542">
    <property type="component" value="Unassembled WGS sequence"/>
</dbReference>
<comment type="cofactor">
    <cofactor evidence="1">
        <name>NAD(+)</name>
        <dbReference type="ChEBI" id="CHEBI:57540"/>
    </cofactor>
</comment>
<dbReference type="PANTHER" id="PTHR43078:SF6">
    <property type="entry name" value="UDP-GLUCURONIC ACID DECARBOXYLASE 1"/>
    <property type="match status" value="1"/>
</dbReference>
<dbReference type="GO" id="GO:0005737">
    <property type="term" value="C:cytoplasm"/>
    <property type="evidence" value="ECO:0007669"/>
    <property type="project" value="TreeGrafter"/>
</dbReference>
<protein>
    <submittedName>
        <fullName evidence="7">DUF4012 domain-containing protein</fullName>
    </submittedName>
</protein>
<evidence type="ECO:0000256" key="1">
    <source>
        <dbReference type="ARBA" id="ARBA00001911"/>
    </source>
</evidence>
<keyword evidence="4" id="KW-0456">Lyase</keyword>
<dbReference type="Pfam" id="PF13196">
    <property type="entry name" value="DUF4012"/>
    <property type="match status" value="1"/>
</dbReference>
<keyword evidence="3" id="KW-0520">NAD</keyword>
<feature type="transmembrane region" description="Helical" evidence="5">
    <location>
        <begin position="427"/>
        <end position="454"/>
    </location>
</feature>
<dbReference type="AlphaFoldDB" id="A0A7X9HSG0"/>